<keyword evidence="1 2" id="KW-0378">Hydrolase</keyword>
<dbReference type="GO" id="GO:0004521">
    <property type="term" value="F:RNA endonuclease activity"/>
    <property type="evidence" value="ECO:0007669"/>
    <property type="project" value="TreeGrafter"/>
</dbReference>
<evidence type="ECO:0000256" key="1">
    <source>
        <dbReference type="PIRNR" id="PIRNR033490"/>
    </source>
</evidence>
<protein>
    <recommendedName>
        <fullName evidence="1">mRNA interferase</fullName>
        <ecNumber evidence="1">3.1.-.-</ecNumber>
    </recommendedName>
</protein>
<dbReference type="InterPro" id="IPR011067">
    <property type="entry name" value="Plasmid_toxin/cell-grow_inhib"/>
</dbReference>
<evidence type="ECO:0000313" key="3">
    <source>
        <dbReference type="Proteomes" id="UP000265715"/>
    </source>
</evidence>
<dbReference type="RefSeq" id="WP_119316532.1">
    <property type="nucleotide sequence ID" value="NZ_QXDL01000260.1"/>
</dbReference>
<sequence>MVIERGQIWWADLGEPQGSVPGYRRPVLIVQGNSYNFSRINTVLALVVTRNLALRNMPGNVFVAAGDSGLPKDSVVNVSQVVTLNKSDLLECAGRLPLELMLEVDHGLRRVLGL</sequence>
<gene>
    <name evidence="2" type="primary">mazF6</name>
    <name evidence="2" type="ORF">Mterra_03650</name>
</gene>
<dbReference type="OrthoDB" id="9793906at2"/>
<keyword evidence="3" id="KW-1185">Reference proteome</keyword>
<comment type="similarity">
    <text evidence="1">Belongs to the PemK/MazF family.</text>
</comment>
<dbReference type="GO" id="GO:0016787">
    <property type="term" value="F:hydrolase activity"/>
    <property type="evidence" value="ECO:0007669"/>
    <property type="project" value="UniProtKB-KW"/>
</dbReference>
<dbReference type="GO" id="GO:0006402">
    <property type="term" value="P:mRNA catabolic process"/>
    <property type="evidence" value="ECO:0007669"/>
    <property type="project" value="TreeGrafter"/>
</dbReference>
<dbReference type="PIRSF" id="PIRSF033490">
    <property type="entry name" value="MazF"/>
    <property type="match status" value="1"/>
</dbReference>
<dbReference type="InterPro" id="IPR003477">
    <property type="entry name" value="PemK-like"/>
</dbReference>
<dbReference type="Gene3D" id="2.30.30.110">
    <property type="match status" value="1"/>
</dbReference>
<reference evidence="2 3" key="1">
    <citation type="submission" date="2018-08" db="EMBL/GenBank/DDBJ databases">
        <title>Meiothermus terrae DSM 26712 genome sequencing project.</title>
        <authorList>
            <person name="Da Costa M.S."/>
            <person name="Albuquerque L."/>
            <person name="Raposo P."/>
            <person name="Froufe H.J.C."/>
            <person name="Barroso C.S."/>
            <person name="Egas C."/>
        </authorList>
    </citation>
    <scope>NUCLEOTIDE SEQUENCE [LARGE SCALE GENOMIC DNA]</scope>
    <source>
        <strain evidence="2 3">DSM 26712</strain>
    </source>
</reference>
<comment type="function">
    <text evidence="1">Toxic component of a type II toxin-antitoxin (TA) system.</text>
</comment>
<keyword evidence="1" id="KW-0255">Endonuclease</keyword>
<accession>A0A399E580</accession>
<dbReference type="SUPFAM" id="SSF50118">
    <property type="entry name" value="Cell growth inhibitor/plasmid maintenance toxic component"/>
    <property type="match status" value="1"/>
</dbReference>
<name>A0A399E580_9DEIN</name>
<dbReference type="PANTHER" id="PTHR33988:SF2">
    <property type="entry name" value="ENDORIBONUCLEASE MAZF"/>
    <property type="match status" value="1"/>
</dbReference>
<comment type="caution">
    <text evidence="2">The sequence shown here is derived from an EMBL/GenBank/DDBJ whole genome shotgun (WGS) entry which is preliminary data.</text>
</comment>
<dbReference type="AlphaFoldDB" id="A0A399E580"/>
<evidence type="ECO:0000313" key="2">
    <source>
        <dbReference type="EMBL" id="RIH78663.1"/>
    </source>
</evidence>
<dbReference type="EMBL" id="QXDL01000260">
    <property type="protein sequence ID" value="RIH78663.1"/>
    <property type="molecule type" value="Genomic_DNA"/>
</dbReference>
<dbReference type="Pfam" id="PF02452">
    <property type="entry name" value="PemK_toxin"/>
    <property type="match status" value="1"/>
</dbReference>
<dbReference type="Proteomes" id="UP000265715">
    <property type="component" value="Unassembled WGS sequence"/>
</dbReference>
<dbReference type="GO" id="GO:0016075">
    <property type="term" value="P:rRNA catabolic process"/>
    <property type="evidence" value="ECO:0007669"/>
    <property type="project" value="TreeGrafter"/>
</dbReference>
<dbReference type="GO" id="GO:0003677">
    <property type="term" value="F:DNA binding"/>
    <property type="evidence" value="ECO:0007669"/>
    <property type="project" value="InterPro"/>
</dbReference>
<proteinExistence type="inferred from homology"/>
<organism evidence="2 3">
    <name type="scientific">Calidithermus terrae</name>
    <dbReference type="NCBI Taxonomy" id="1408545"/>
    <lineage>
        <taxon>Bacteria</taxon>
        <taxon>Thermotogati</taxon>
        <taxon>Deinococcota</taxon>
        <taxon>Deinococci</taxon>
        <taxon>Thermales</taxon>
        <taxon>Thermaceae</taxon>
        <taxon>Calidithermus</taxon>
    </lineage>
</organism>
<dbReference type="PANTHER" id="PTHR33988">
    <property type="entry name" value="ENDORIBONUCLEASE MAZF-RELATED"/>
    <property type="match status" value="1"/>
</dbReference>
<keyword evidence="1" id="KW-0540">Nuclease</keyword>
<dbReference type="EC" id="3.1.-.-" evidence="1"/>